<keyword evidence="2" id="KW-1185">Reference proteome</keyword>
<organism evidence="1 2">
    <name type="scientific">Macroventuria anomochaeta</name>
    <dbReference type="NCBI Taxonomy" id="301207"/>
    <lineage>
        <taxon>Eukaryota</taxon>
        <taxon>Fungi</taxon>
        <taxon>Dikarya</taxon>
        <taxon>Ascomycota</taxon>
        <taxon>Pezizomycotina</taxon>
        <taxon>Dothideomycetes</taxon>
        <taxon>Pleosporomycetidae</taxon>
        <taxon>Pleosporales</taxon>
        <taxon>Pleosporineae</taxon>
        <taxon>Didymellaceae</taxon>
        <taxon>Macroventuria</taxon>
    </lineage>
</organism>
<comment type="caution">
    <text evidence="1">The sequence shown here is derived from an EMBL/GenBank/DDBJ whole genome shotgun (WGS) entry which is preliminary data.</text>
</comment>
<accession>A0ACB6RX49</accession>
<dbReference type="EMBL" id="MU006724">
    <property type="protein sequence ID" value="KAF2625724.1"/>
    <property type="molecule type" value="Genomic_DNA"/>
</dbReference>
<evidence type="ECO:0000313" key="2">
    <source>
        <dbReference type="Proteomes" id="UP000799754"/>
    </source>
</evidence>
<name>A0ACB6RX49_9PLEO</name>
<proteinExistence type="predicted"/>
<gene>
    <name evidence="1" type="ORF">BU25DRAFT_371570</name>
</gene>
<protein>
    <submittedName>
        <fullName evidence="1">Uncharacterized protein</fullName>
    </submittedName>
</protein>
<evidence type="ECO:0000313" key="1">
    <source>
        <dbReference type="EMBL" id="KAF2625724.1"/>
    </source>
</evidence>
<sequence>MKEVAAWLELREHDEFWVSKSRHAGQIFLPTTSQLLARLKDSESSLPYTGNGAEAFDALVQAIALQLLASCYTFLPASSANHLPLFQQRTGKRLVTALRAHASFRLSPAAGHHARASSETHAWPGLYTGPEPEDTLAETVSQRRRFAKRNSGYVPSFAASGWTDGANDPYRRRRGSSSSSSFETGIFRRLTCQPSTPRNPHSKHNALFSRFLFCKKKGDLDPSDKHPRKKPFQPVTTQAVQRIPSVIRLRHTESNPRMGADPNPKHPTSESSPKLVRHTSSDPSISSKFRYKLDIPEIRRTSATPNASHEVQTPFSMRGVGRGGMISAHKYPEETQMERRPSISQITRLPPIPS</sequence>
<reference evidence="1" key="1">
    <citation type="journal article" date="2020" name="Stud. Mycol.">
        <title>101 Dothideomycetes genomes: a test case for predicting lifestyles and emergence of pathogens.</title>
        <authorList>
            <person name="Haridas S."/>
            <person name="Albert R."/>
            <person name="Binder M."/>
            <person name="Bloem J."/>
            <person name="Labutti K."/>
            <person name="Salamov A."/>
            <person name="Andreopoulos B."/>
            <person name="Baker S."/>
            <person name="Barry K."/>
            <person name="Bills G."/>
            <person name="Bluhm B."/>
            <person name="Cannon C."/>
            <person name="Castanera R."/>
            <person name="Culley D."/>
            <person name="Daum C."/>
            <person name="Ezra D."/>
            <person name="Gonzalez J."/>
            <person name="Henrissat B."/>
            <person name="Kuo A."/>
            <person name="Liang C."/>
            <person name="Lipzen A."/>
            <person name="Lutzoni F."/>
            <person name="Magnuson J."/>
            <person name="Mondo S."/>
            <person name="Nolan M."/>
            <person name="Ohm R."/>
            <person name="Pangilinan J."/>
            <person name="Park H.-J."/>
            <person name="Ramirez L."/>
            <person name="Alfaro M."/>
            <person name="Sun H."/>
            <person name="Tritt A."/>
            <person name="Yoshinaga Y."/>
            <person name="Zwiers L.-H."/>
            <person name="Turgeon B."/>
            <person name="Goodwin S."/>
            <person name="Spatafora J."/>
            <person name="Crous P."/>
            <person name="Grigoriev I."/>
        </authorList>
    </citation>
    <scope>NUCLEOTIDE SEQUENCE</scope>
    <source>
        <strain evidence="1">CBS 525.71</strain>
    </source>
</reference>
<dbReference type="Proteomes" id="UP000799754">
    <property type="component" value="Unassembled WGS sequence"/>
</dbReference>